<dbReference type="AlphaFoldDB" id="A0A6A6GDX1"/>
<dbReference type="EMBL" id="ML992506">
    <property type="protein sequence ID" value="KAF2223610.1"/>
    <property type="molecule type" value="Genomic_DNA"/>
</dbReference>
<keyword evidence="1" id="KW-1133">Transmembrane helix</keyword>
<keyword evidence="1" id="KW-0472">Membrane</keyword>
<keyword evidence="1" id="KW-0812">Transmembrane</keyword>
<keyword evidence="3" id="KW-1185">Reference proteome</keyword>
<dbReference type="Proteomes" id="UP000799538">
    <property type="component" value="Unassembled WGS sequence"/>
</dbReference>
<proteinExistence type="predicted"/>
<feature type="transmembrane region" description="Helical" evidence="1">
    <location>
        <begin position="7"/>
        <end position="28"/>
    </location>
</feature>
<gene>
    <name evidence="2" type="ORF">BDZ85DRAFT_261891</name>
</gene>
<sequence length="60" mass="6848">MISRLSLVTFFFFGCSIGVGPLCLFWIWGRDDIHWLVGTLVQGHIAWEYHPAHRLSGDGM</sequence>
<evidence type="ECO:0000256" key="1">
    <source>
        <dbReference type="SAM" id="Phobius"/>
    </source>
</evidence>
<evidence type="ECO:0000313" key="3">
    <source>
        <dbReference type="Proteomes" id="UP000799538"/>
    </source>
</evidence>
<organism evidence="2 3">
    <name type="scientific">Elsinoe ampelina</name>
    <dbReference type="NCBI Taxonomy" id="302913"/>
    <lineage>
        <taxon>Eukaryota</taxon>
        <taxon>Fungi</taxon>
        <taxon>Dikarya</taxon>
        <taxon>Ascomycota</taxon>
        <taxon>Pezizomycotina</taxon>
        <taxon>Dothideomycetes</taxon>
        <taxon>Dothideomycetidae</taxon>
        <taxon>Myriangiales</taxon>
        <taxon>Elsinoaceae</taxon>
        <taxon>Elsinoe</taxon>
    </lineage>
</organism>
<dbReference type="PROSITE" id="PS51257">
    <property type="entry name" value="PROKAR_LIPOPROTEIN"/>
    <property type="match status" value="1"/>
</dbReference>
<evidence type="ECO:0000313" key="2">
    <source>
        <dbReference type="EMBL" id="KAF2223610.1"/>
    </source>
</evidence>
<reference evidence="3" key="1">
    <citation type="journal article" date="2020" name="Stud. Mycol.">
        <title>101 Dothideomycetes genomes: A test case for predicting lifestyles and emergence of pathogens.</title>
        <authorList>
            <person name="Haridas S."/>
            <person name="Albert R."/>
            <person name="Binder M."/>
            <person name="Bloem J."/>
            <person name="LaButti K."/>
            <person name="Salamov A."/>
            <person name="Andreopoulos B."/>
            <person name="Baker S."/>
            <person name="Barry K."/>
            <person name="Bills G."/>
            <person name="Bluhm B."/>
            <person name="Cannon C."/>
            <person name="Castanera R."/>
            <person name="Culley D."/>
            <person name="Daum C."/>
            <person name="Ezra D."/>
            <person name="Gonzalez J."/>
            <person name="Henrissat B."/>
            <person name="Kuo A."/>
            <person name="Liang C."/>
            <person name="Lipzen A."/>
            <person name="Lutzoni F."/>
            <person name="Magnuson J."/>
            <person name="Mondo S."/>
            <person name="Nolan M."/>
            <person name="Ohm R."/>
            <person name="Pangilinan J."/>
            <person name="Park H.-J."/>
            <person name="Ramirez L."/>
            <person name="Alfaro M."/>
            <person name="Sun H."/>
            <person name="Tritt A."/>
            <person name="Yoshinaga Y."/>
            <person name="Zwiers L.-H."/>
            <person name="Turgeon B."/>
            <person name="Goodwin S."/>
            <person name="Spatafora J."/>
            <person name="Crous P."/>
            <person name="Grigoriev I."/>
        </authorList>
    </citation>
    <scope>NUCLEOTIDE SEQUENCE [LARGE SCALE GENOMIC DNA]</scope>
    <source>
        <strain evidence="3">CECT 20119</strain>
    </source>
</reference>
<protein>
    <submittedName>
        <fullName evidence="2">Uncharacterized protein</fullName>
    </submittedName>
</protein>
<name>A0A6A6GDX1_9PEZI</name>
<accession>A0A6A6GDX1</accession>